<dbReference type="GO" id="GO:0005886">
    <property type="term" value="C:plasma membrane"/>
    <property type="evidence" value="ECO:0007669"/>
    <property type="project" value="UniProtKB-SubCell"/>
</dbReference>
<proteinExistence type="predicted"/>
<feature type="domain" description="Ig-like" evidence="9">
    <location>
        <begin position="1"/>
        <end position="87"/>
    </location>
</feature>
<dbReference type="PANTHER" id="PTHR12231">
    <property type="entry name" value="CTX-RELATED TYPE I TRANSMEMBRANE PROTEIN"/>
    <property type="match status" value="1"/>
</dbReference>
<dbReference type="SMART" id="SM00409">
    <property type="entry name" value="IG"/>
    <property type="match status" value="1"/>
</dbReference>
<keyword evidence="6" id="KW-1015">Disulfide bond</keyword>
<name>A0A8K0P3K2_LADFU</name>
<gene>
    <name evidence="10" type="ORF">J437_LFUL010688</name>
</gene>
<dbReference type="InterPro" id="IPR003598">
    <property type="entry name" value="Ig_sub2"/>
</dbReference>
<evidence type="ECO:0000313" key="10">
    <source>
        <dbReference type="EMBL" id="KAG8231063.1"/>
    </source>
</evidence>
<reference evidence="10" key="1">
    <citation type="submission" date="2013-04" db="EMBL/GenBank/DDBJ databases">
        <authorList>
            <person name="Qu J."/>
            <person name="Murali S.C."/>
            <person name="Bandaranaike D."/>
            <person name="Bellair M."/>
            <person name="Blankenburg K."/>
            <person name="Chao H."/>
            <person name="Dinh H."/>
            <person name="Doddapaneni H."/>
            <person name="Downs B."/>
            <person name="Dugan-Rocha S."/>
            <person name="Elkadiri S."/>
            <person name="Gnanaolivu R.D."/>
            <person name="Hernandez B."/>
            <person name="Javaid M."/>
            <person name="Jayaseelan J.C."/>
            <person name="Lee S."/>
            <person name="Li M."/>
            <person name="Ming W."/>
            <person name="Munidasa M."/>
            <person name="Muniz J."/>
            <person name="Nguyen L."/>
            <person name="Ongeri F."/>
            <person name="Osuji N."/>
            <person name="Pu L.-L."/>
            <person name="Puazo M."/>
            <person name="Qu C."/>
            <person name="Quiroz J."/>
            <person name="Raj R."/>
            <person name="Weissenberger G."/>
            <person name="Xin Y."/>
            <person name="Zou X."/>
            <person name="Han Y."/>
            <person name="Richards S."/>
            <person name="Worley K."/>
            <person name="Muzny D."/>
            <person name="Gibbs R."/>
        </authorList>
    </citation>
    <scope>NUCLEOTIDE SEQUENCE</scope>
    <source>
        <strain evidence="10">Sampled in the wild</strain>
    </source>
</reference>
<protein>
    <recommendedName>
        <fullName evidence="9">Ig-like domain-containing protein</fullName>
    </recommendedName>
</protein>
<dbReference type="InterPro" id="IPR051170">
    <property type="entry name" value="Neural/epithelial_adhesion"/>
</dbReference>
<dbReference type="Gene3D" id="2.60.40.10">
    <property type="entry name" value="Immunoglobulins"/>
    <property type="match status" value="1"/>
</dbReference>
<keyword evidence="5" id="KW-0472">Membrane</keyword>
<dbReference type="FunFam" id="2.60.40.10:FF:000328">
    <property type="entry name" value="CLUMA_CG000981, isoform A"/>
    <property type="match status" value="1"/>
</dbReference>
<sequence length="121" mass="13640">MYDDTSADLSVQEGDNATLSCKATGHPLPRITWKREDGEAILMRRGPRDFYKVDTYNGSNLNFWRLDRRQMGAFLCIASNDVPPAVSKRIILNVNCEYSICCLDTTAITFSSSHFVSNIIK</sequence>
<dbReference type="OrthoDB" id="10012075at2759"/>
<keyword evidence="3" id="KW-0732">Signal</keyword>
<dbReference type="AlphaFoldDB" id="A0A8K0P3K2"/>
<dbReference type="PROSITE" id="PS50835">
    <property type="entry name" value="IG_LIKE"/>
    <property type="match status" value="1"/>
</dbReference>
<dbReference type="PANTHER" id="PTHR12231:SF271">
    <property type="entry name" value="DPR-INTERACTING PROTEIN GAMMA"/>
    <property type="match status" value="1"/>
</dbReference>
<evidence type="ECO:0000256" key="2">
    <source>
        <dbReference type="ARBA" id="ARBA00022475"/>
    </source>
</evidence>
<dbReference type="EMBL" id="KZ308528">
    <property type="protein sequence ID" value="KAG8231063.1"/>
    <property type="molecule type" value="Genomic_DNA"/>
</dbReference>
<evidence type="ECO:0000256" key="4">
    <source>
        <dbReference type="ARBA" id="ARBA00022737"/>
    </source>
</evidence>
<dbReference type="SMART" id="SM00408">
    <property type="entry name" value="IGc2"/>
    <property type="match status" value="1"/>
</dbReference>
<evidence type="ECO:0000256" key="6">
    <source>
        <dbReference type="ARBA" id="ARBA00023157"/>
    </source>
</evidence>
<reference evidence="10" key="2">
    <citation type="submission" date="2017-10" db="EMBL/GenBank/DDBJ databases">
        <title>Ladona fulva Genome sequencing and assembly.</title>
        <authorList>
            <person name="Murali S."/>
            <person name="Richards S."/>
            <person name="Bandaranaike D."/>
            <person name="Bellair M."/>
            <person name="Blankenburg K."/>
            <person name="Chao H."/>
            <person name="Dinh H."/>
            <person name="Doddapaneni H."/>
            <person name="Dugan-Rocha S."/>
            <person name="Elkadiri S."/>
            <person name="Gnanaolivu R."/>
            <person name="Hernandez B."/>
            <person name="Skinner E."/>
            <person name="Javaid M."/>
            <person name="Lee S."/>
            <person name="Li M."/>
            <person name="Ming W."/>
            <person name="Munidasa M."/>
            <person name="Muniz J."/>
            <person name="Nguyen L."/>
            <person name="Hughes D."/>
            <person name="Osuji N."/>
            <person name="Pu L.-L."/>
            <person name="Puazo M."/>
            <person name="Qu C."/>
            <person name="Quiroz J."/>
            <person name="Raj R."/>
            <person name="Weissenberger G."/>
            <person name="Xin Y."/>
            <person name="Zou X."/>
            <person name="Han Y."/>
            <person name="Worley K."/>
            <person name="Muzny D."/>
            <person name="Gibbs R."/>
        </authorList>
    </citation>
    <scope>NUCLEOTIDE SEQUENCE</scope>
    <source>
        <strain evidence="10">Sampled in the wild</strain>
    </source>
</reference>
<comment type="caution">
    <text evidence="10">The sequence shown here is derived from an EMBL/GenBank/DDBJ whole genome shotgun (WGS) entry which is preliminary data.</text>
</comment>
<dbReference type="InterPro" id="IPR036179">
    <property type="entry name" value="Ig-like_dom_sf"/>
</dbReference>
<evidence type="ECO:0000256" key="8">
    <source>
        <dbReference type="ARBA" id="ARBA00023319"/>
    </source>
</evidence>
<comment type="subcellular location">
    <subcellularLocation>
        <location evidence="1">Cell membrane</location>
    </subcellularLocation>
</comment>
<evidence type="ECO:0000256" key="5">
    <source>
        <dbReference type="ARBA" id="ARBA00023136"/>
    </source>
</evidence>
<evidence type="ECO:0000313" key="11">
    <source>
        <dbReference type="Proteomes" id="UP000792457"/>
    </source>
</evidence>
<keyword evidence="4" id="KW-0677">Repeat</keyword>
<feature type="non-terminal residue" evidence="10">
    <location>
        <position position="1"/>
    </location>
</feature>
<keyword evidence="2" id="KW-1003">Cell membrane</keyword>
<dbReference type="InterPro" id="IPR007110">
    <property type="entry name" value="Ig-like_dom"/>
</dbReference>
<evidence type="ECO:0000256" key="3">
    <source>
        <dbReference type="ARBA" id="ARBA00022729"/>
    </source>
</evidence>
<dbReference type="SUPFAM" id="SSF48726">
    <property type="entry name" value="Immunoglobulin"/>
    <property type="match status" value="1"/>
</dbReference>
<dbReference type="Proteomes" id="UP000792457">
    <property type="component" value="Unassembled WGS sequence"/>
</dbReference>
<keyword evidence="7" id="KW-0325">Glycoprotein</keyword>
<organism evidence="10 11">
    <name type="scientific">Ladona fulva</name>
    <name type="common">Scarce chaser dragonfly</name>
    <name type="synonym">Libellula fulva</name>
    <dbReference type="NCBI Taxonomy" id="123851"/>
    <lineage>
        <taxon>Eukaryota</taxon>
        <taxon>Metazoa</taxon>
        <taxon>Ecdysozoa</taxon>
        <taxon>Arthropoda</taxon>
        <taxon>Hexapoda</taxon>
        <taxon>Insecta</taxon>
        <taxon>Pterygota</taxon>
        <taxon>Palaeoptera</taxon>
        <taxon>Odonata</taxon>
        <taxon>Epiprocta</taxon>
        <taxon>Anisoptera</taxon>
        <taxon>Libelluloidea</taxon>
        <taxon>Libellulidae</taxon>
        <taxon>Ladona</taxon>
    </lineage>
</organism>
<keyword evidence="11" id="KW-1185">Reference proteome</keyword>
<dbReference type="Pfam" id="PF13927">
    <property type="entry name" value="Ig_3"/>
    <property type="match status" value="1"/>
</dbReference>
<evidence type="ECO:0000256" key="7">
    <source>
        <dbReference type="ARBA" id="ARBA00023180"/>
    </source>
</evidence>
<dbReference type="GO" id="GO:0043005">
    <property type="term" value="C:neuron projection"/>
    <property type="evidence" value="ECO:0007669"/>
    <property type="project" value="TreeGrafter"/>
</dbReference>
<evidence type="ECO:0000259" key="9">
    <source>
        <dbReference type="PROSITE" id="PS50835"/>
    </source>
</evidence>
<accession>A0A8K0P3K2</accession>
<evidence type="ECO:0000256" key="1">
    <source>
        <dbReference type="ARBA" id="ARBA00004236"/>
    </source>
</evidence>
<dbReference type="InterPro" id="IPR003599">
    <property type="entry name" value="Ig_sub"/>
</dbReference>
<dbReference type="InterPro" id="IPR013783">
    <property type="entry name" value="Ig-like_fold"/>
</dbReference>
<keyword evidence="8" id="KW-0393">Immunoglobulin domain</keyword>